<dbReference type="EMBL" id="AMCI01001107">
    <property type="protein sequence ID" value="EJX06597.1"/>
    <property type="molecule type" value="Genomic_DNA"/>
</dbReference>
<proteinExistence type="predicted"/>
<protein>
    <submittedName>
        <fullName evidence="1">Uncharacterized protein</fullName>
    </submittedName>
</protein>
<feature type="non-terminal residue" evidence="1">
    <location>
        <position position="1"/>
    </location>
</feature>
<dbReference type="AlphaFoldDB" id="J9GGQ7"/>
<comment type="caution">
    <text evidence="1">The sequence shown here is derived from an EMBL/GenBank/DDBJ whole genome shotgun (WGS) entry which is preliminary data.</text>
</comment>
<reference evidence="1" key="1">
    <citation type="journal article" date="2012" name="PLoS ONE">
        <title>Gene sets for utilization of primary and secondary nutrition supplies in the distal gut of endangered iberian lynx.</title>
        <authorList>
            <person name="Alcaide M."/>
            <person name="Messina E."/>
            <person name="Richter M."/>
            <person name="Bargiela R."/>
            <person name="Peplies J."/>
            <person name="Huws S.A."/>
            <person name="Newbold C.J."/>
            <person name="Golyshin P.N."/>
            <person name="Simon M.A."/>
            <person name="Lopez G."/>
            <person name="Yakimov M.M."/>
            <person name="Ferrer M."/>
        </authorList>
    </citation>
    <scope>NUCLEOTIDE SEQUENCE</scope>
</reference>
<name>J9GGQ7_9ZZZZ</name>
<gene>
    <name evidence="1" type="ORF">EVA_05292</name>
</gene>
<accession>J9GGQ7</accession>
<sequence>LATLKVEFLKINLLAFNARSSPFASANTVI</sequence>
<evidence type="ECO:0000313" key="1">
    <source>
        <dbReference type="EMBL" id="EJX06597.1"/>
    </source>
</evidence>
<organism evidence="1">
    <name type="scientific">gut metagenome</name>
    <dbReference type="NCBI Taxonomy" id="749906"/>
    <lineage>
        <taxon>unclassified sequences</taxon>
        <taxon>metagenomes</taxon>
        <taxon>organismal metagenomes</taxon>
    </lineage>
</organism>